<evidence type="ECO:0000313" key="1">
    <source>
        <dbReference type="EMBL" id="KAJ8884845.1"/>
    </source>
</evidence>
<dbReference type="EMBL" id="JARBHB010000004">
    <property type="protein sequence ID" value="KAJ8884845.1"/>
    <property type="molecule type" value="Genomic_DNA"/>
</dbReference>
<organism evidence="1 2">
    <name type="scientific">Dryococelus australis</name>
    <dbReference type="NCBI Taxonomy" id="614101"/>
    <lineage>
        <taxon>Eukaryota</taxon>
        <taxon>Metazoa</taxon>
        <taxon>Ecdysozoa</taxon>
        <taxon>Arthropoda</taxon>
        <taxon>Hexapoda</taxon>
        <taxon>Insecta</taxon>
        <taxon>Pterygota</taxon>
        <taxon>Neoptera</taxon>
        <taxon>Polyneoptera</taxon>
        <taxon>Phasmatodea</taxon>
        <taxon>Verophasmatodea</taxon>
        <taxon>Anareolatae</taxon>
        <taxon>Phasmatidae</taxon>
        <taxon>Eurycanthinae</taxon>
        <taxon>Dryococelus</taxon>
    </lineage>
</organism>
<dbReference type="PANTHER" id="PTHR46114:SF1">
    <property type="entry name" value="ZAD DOMAIN-CONTAINING PROTEIN"/>
    <property type="match status" value="1"/>
</dbReference>
<dbReference type="PANTHER" id="PTHR46114">
    <property type="entry name" value="APPLE DOMAIN-CONTAINING PROTEIN"/>
    <property type="match status" value="1"/>
</dbReference>
<name>A0ABQ9HKZ6_9NEOP</name>
<keyword evidence="2" id="KW-1185">Reference proteome</keyword>
<evidence type="ECO:0000313" key="2">
    <source>
        <dbReference type="Proteomes" id="UP001159363"/>
    </source>
</evidence>
<sequence>MIKKCDKGFRFAVPMIWREPRKHCNDCCFCGVDVTGYNSKCKKVIMYPNFPSAIQPVGHGPDMPVPKPPEVFDYIILDMSSDAQSDADEQADDELKEENLLAVGTNICVYRRKEQTFLNFSNKKRLFIDSSKTCLKAVLLHNGNTYSTLPVAHSVHMKESYENLYILDDIAAAKDWLYTYLVNRLC</sequence>
<protein>
    <submittedName>
        <fullName evidence="1">Uncharacterized protein</fullName>
    </submittedName>
</protein>
<accession>A0ABQ9HKZ6</accession>
<proteinExistence type="predicted"/>
<reference evidence="1 2" key="1">
    <citation type="submission" date="2023-02" db="EMBL/GenBank/DDBJ databases">
        <title>LHISI_Scaffold_Assembly.</title>
        <authorList>
            <person name="Stuart O.P."/>
            <person name="Cleave R."/>
            <person name="Magrath M.J.L."/>
            <person name="Mikheyev A.S."/>
        </authorList>
    </citation>
    <scope>NUCLEOTIDE SEQUENCE [LARGE SCALE GENOMIC DNA]</scope>
    <source>
        <strain evidence="1">Daus_M_001</strain>
        <tissue evidence="1">Leg muscle</tissue>
    </source>
</reference>
<dbReference type="Proteomes" id="UP001159363">
    <property type="component" value="Chromosome X"/>
</dbReference>
<gene>
    <name evidence="1" type="ORF">PR048_011041</name>
</gene>
<comment type="caution">
    <text evidence="1">The sequence shown here is derived from an EMBL/GenBank/DDBJ whole genome shotgun (WGS) entry which is preliminary data.</text>
</comment>